<dbReference type="InterPro" id="IPR050369">
    <property type="entry name" value="RBOH/FRE"/>
</dbReference>
<keyword evidence="3 10" id="KW-0812">Transmembrane</keyword>
<accession>A0A443RZC6</accession>
<dbReference type="EMBL" id="NCKV01016490">
    <property type="protein sequence ID" value="RWS20620.1"/>
    <property type="molecule type" value="Genomic_DNA"/>
</dbReference>
<dbReference type="Proteomes" id="UP000288716">
    <property type="component" value="Unassembled WGS sequence"/>
</dbReference>
<dbReference type="SFLD" id="SFLDG01169">
    <property type="entry name" value="NADPH_oxidase_subgroup_(NOX)"/>
    <property type="match status" value="1"/>
</dbReference>
<comment type="subcellular location">
    <subcellularLocation>
        <location evidence="1">Membrane</location>
        <topology evidence="1">Multi-pass membrane protein</topology>
    </subcellularLocation>
</comment>
<dbReference type="GO" id="GO:0043020">
    <property type="term" value="C:NADPH oxidase complex"/>
    <property type="evidence" value="ECO:0007669"/>
    <property type="project" value="TreeGrafter"/>
</dbReference>
<feature type="transmembrane region" description="Helical" evidence="10">
    <location>
        <begin position="200"/>
        <end position="220"/>
    </location>
</feature>
<dbReference type="Pfam" id="PF08022">
    <property type="entry name" value="FAD_binding_8"/>
    <property type="match status" value="1"/>
</dbReference>
<feature type="non-terminal residue" evidence="12">
    <location>
        <position position="401"/>
    </location>
</feature>
<evidence type="ECO:0000256" key="7">
    <source>
        <dbReference type="ARBA" id="ARBA00022989"/>
    </source>
</evidence>
<feature type="transmembrane region" description="Helical" evidence="10">
    <location>
        <begin position="166"/>
        <end position="193"/>
    </location>
</feature>
<dbReference type="SUPFAM" id="SSF63380">
    <property type="entry name" value="Riboflavin synthase domain-like"/>
    <property type="match status" value="1"/>
</dbReference>
<dbReference type="GO" id="GO:0042554">
    <property type="term" value="P:superoxide anion generation"/>
    <property type="evidence" value="ECO:0007669"/>
    <property type="project" value="TreeGrafter"/>
</dbReference>
<evidence type="ECO:0000256" key="5">
    <source>
        <dbReference type="ARBA" id="ARBA00022827"/>
    </source>
</evidence>
<gene>
    <name evidence="12" type="ORF">B4U80_02340</name>
</gene>
<keyword evidence="2" id="KW-0285">Flavoprotein</keyword>
<dbReference type="PANTHER" id="PTHR11972">
    <property type="entry name" value="NADPH OXIDASE"/>
    <property type="match status" value="1"/>
</dbReference>
<dbReference type="CDD" id="cd06186">
    <property type="entry name" value="NOX_Duox_like_FAD_NADP"/>
    <property type="match status" value="1"/>
</dbReference>
<dbReference type="STRING" id="299467.A0A443RZC6"/>
<evidence type="ECO:0000256" key="6">
    <source>
        <dbReference type="ARBA" id="ARBA00022857"/>
    </source>
</evidence>
<name>A0A443RZC6_9ACAR</name>
<comment type="caution">
    <text evidence="12">The sequence shown here is derived from an EMBL/GenBank/DDBJ whole genome shotgun (WGS) entry which is preliminary data.</text>
</comment>
<keyword evidence="5" id="KW-0274">FAD</keyword>
<keyword evidence="4" id="KW-0479">Metal-binding</keyword>
<evidence type="ECO:0000313" key="12">
    <source>
        <dbReference type="EMBL" id="RWS20620.1"/>
    </source>
</evidence>
<dbReference type="Gene3D" id="3.40.50.80">
    <property type="entry name" value="Nucleotide-binding domain of ferredoxin-NADP reductase (FNR) module"/>
    <property type="match status" value="1"/>
</dbReference>
<organism evidence="12 13">
    <name type="scientific">Leptotrombidium deliense</name>
    <dbReference type="NCBI Taxonomy" id="299467"/>
    <lineage>
        <taxon>Eukaryota</taxon>
        <taxon>Metazoa</taxon>
        <taxon>Ecdysozoa</taxon>
        <taxon>Arthropoda</taxon>
        <taxon>Chelicerata</taxon>
        <taxon>Arachnida</taxon>
        <taxon>Acari</taxon>
        <taxon>Acariformes</taxon>
        <taxon>Trombidiformes</taxon>
        <taxon>Prostigmata</taxon>
        <taxon>Anystina</taxon>
        <taxon>Parasitengona</taxon>
        <taxon>Trombiculoidea</taxon>
        <taxon>Trombiculidae</taxon>
        <taxon>Leptotrombidium</taxon>
    </lineage>
</organism>
<evidence type="ECO:0000256" key="9">
    <source>
        <dbReference type="ARBA" id="ARBA00023136"/>
    </source>
</evidence>
<dbReference type="InterPro" id="IPR039261">
    <property type="entry name" value="FNR_nucleotide-bd"/>
</dbReference>
<keyword evidence="7 10" id="KW-1133">Transmembrane helix</keyword>
<evidence type="ECO:0000256" key="4">
    <source>
        <dbReference type="ARBA" id="ARBA00022723"/>
    </source>
</evidence>
<keyword evidence="6" id="KW-0521">NADP</keyword>
<sequence>MKEPGPFNQVVRYVDEHKAHIFWMFLYTAILVYVFIDKAYCKTELIIKIIDYTFEKEDSGLRQVAGLGVTVTRGAASVMMFVYSTLLLTVSRNIITFLRETFLHRYVPFDSAIFFHKYIACIGLVFSLIHAIGHAINFYHIGTQPPEDISCLFREFHHSSDELPKFSYWCFQTITGFTGIWLLLMFSVLYIFAMRYSRRFIFNAFWATHNMYPAIYLIMICHGLGRLVQPPIFYKFLIVPVIIFTIDRLISISRKKIELSVVRAVHHPSEVTNLEFKRPPNFEYKSGQWMRIACVALNRNEYHPFTIASAPHEDNLQLFIRAVGPFTKNIRQTFDPDKLKNRPYPKLYVDGPYGEGHQDWFRYEVSVLVGGGIGVTPFASILKDIAFRSASTIHSKTVCKK</sequence>
<dbReference type="AlphaFoldDB" id="A0A443RZC6"/>
<feature type="transmembrane region" description="Helical" evidence="10">
    <location>
        <begin position="115"/>
        <end position="136"/>
    </location>
</feature>
<dbReference type="InterPro" id="IPR013112">
    <property type="entry name" value="FAD-bd_8"/>
</dbReference>
<dbReference type="Pfam" id="PF01794">
    <property type="entry name" value="Ferric_reduct"/>
    <property type="match status" value="1"/>
</dbReference>
<dbReference type="OrthoDB" id="6019201at2759"/>
<reference evidence="12 13" key="1">
    <citation type="journal article" date="2018" name="Gigascience">
        <title>Genomes of trombidid mites reveal novel predicted allergens and laterally-transferred genes associated with secondary metabolism.</title>
        <authorList>
            <person name="Dong X."/>
            <person name="Chaisiri K."/>
            <person name="Xia D."/>
            <person name="Armstrong S.D."/>
            <person name="Fang Y."/>
            <person name="Donnelly M.J."/>
            <person name="Kadowaki T."/>
            <person name="McGarry J.W."/>
            <person name="Darby A.C."/>
            <person name="Makepeace B.L."/>
        </authorList>
    </citation>
    <scope>NUCLEOTIDE SEQUENCE [LARGE SCALE GENOMIC DNA]</scope>
    <source>
        <strain evidence="12">UoL-UT</strain>
    </source>
</reference>
<dbReference type="Gene3D" id="2.40.30.10">
    <property type="entry name" value="Translation factors"/>
    <property type="match status" value="1"/>
</dbReference>
<evidence type="ECO:0000256" key="2">
    <source>
        <dbReference type="ARBA" id="ARBA00022630"/>
    </source>
</evidence>
<dbReference type="FunFam" id="2.40.30.10:FF:000059">
    <property type="entry name" value="dual oxidase isoform X1"/>
    <property type="match status" value="1"/>
</dbReference>
<feature type="transmembrane region" description="Helical" evidence="10">
    <location>
        <begin position="20"/>
        <end position="36"/>
    </location>
</feature>
<evidence type="ECO:0000256" key="10">
    <source>
        <dbReference type="SAM" id="Phobius"/>
    </source>
</evidence>
<feature type="transmembrane region" description="Helical" evidence="10">
    <location>
        <begin position="232"/>
        <end position="250"/>
    </location>
</feature>
<dbReference type="GO" id="GO:0046872">
    <property type="term" value="F:metal ion binding"/>
    <property type="evidence" value="ECO:0007669"/>
    <property type="project" value="UniProtKB-KW"/>
</dbReference>
<feature type="domain" description="FAD-binding FR-type" evidence="11">
    <location>
        <begin position="254"/>
        <end position="359"/>
    </location>
</feature>
<dbReference type="PANTHER" id="PTHR11972:SF208">
    <property type="entry name" value="DUAL OXIDASE-LIKE PROTEIN"/>
    <property type="match status" value="1"/>
</dbReference>
<dbReference type="GO" id="GO:0042742">
    <property type="term" value="P:defense response to bacterium"/>
    <property type="evidence" value="ECO:0007669"/>
    <property type="project" value="UniProtKB-ARBA"/>
</dbReference>
<dbReference type="GO" id="GO:0009653">
    <property type="term" value="P:anatomical structure morphogenesis"/>
    <property type="evidence" value="ECO:0007669"/>
    <property type="project" value="UniProtKB-ARBA"/>
</dbReference>
<keyword evidence="13" id="KW-1185">Reference proteome</keyword>
<dbReference type="InterPro" id="IPR013130">
    <property type="entry name" value="Fe3_Rdtase_TM_dom"/>
</dbReference>
<dbReference type="VEuPathDB" id="VectorBase:LDEU011420"/>
<evidence type="ECO:0000259" key="11">
    <source>
        <dbReference type="PROSITE" id="PS51384"/>
    </source>
</evidence>
<evidence type="ECO:0000313" key="13">
    <source>
        <dbReference type="Proteomes" id="UP000288716"/>
    </source>
</evidence>
<proteinExistence type="predicted"/>
<protein>
    <recommendedName>
        <fullName evidence="11">FAD-binding FR-type domain-containing protein</fullName>
    </recommendedName>
</protein>
<dbReference type="GO" id="GO:0016175">
    <property type="term" value="F:superoxide-generating NAD(P)H oxidase activity"/>
    <property type="evidence" value="ECO:0007669"/>
    <property type="project" value="TreeGrafter"/>
</dbReference>
<evidence type="ECO:0000256" key="3">
    <source>
        <dbReference type="ARBA" id="ARBA00022692"/>
    </source>
</evidence>
<dbReference type="InterPro" id="IPR017938">
    <property type="entry name" value="Riboflavin_synthase-like_b-brl"/>
</dbReference>
<dbReference type="SUPFAM" id="SSF52343">
    <property type="entry name" value="Ferredoxin reductase-like, C-terminal NADP-linked domain"/>
    <property type="match status" value="1"/>
</dbReference>
<dbReference type="PROSITE" id="PS51384">
    <property type="entry name" value="FAD_FR"/>
    <property type="match status" value="1"/>
</dbReference>
<evidence type="ECO:0000256" key="8">
    <source>
        <dbReference type="ARBA" id="ARBA00023002"/>
    </source>
</evidence>
<keyword evidence="8" id="KW-0560">Oxidoreductase</keyword>
<feature type="transmembrane region" description="Helical" evidence="10">
    <location>
        <begin position="75"/>
        <end position="95"/>
    </location>
</feature>
<evidence type="ECO:0000256" key="1">
    <source>
        <dbReference type="ARBA" id="ARBA00004141"/>
    </source>
</evidence>
<keyword evidence="9 10" id="KW-0472">Membrane</keyword>
<dbReference type="InterPro" id="IPR017927">
    <property type="entry name" value="FAD-bd_FR_type"/>
</dbReference>